<dbReference type="PANTHER" id="PTHR33162">
    <property type="entry name" value="SEC-INDEPENDENT PROTEIN TRANSLOCASE PROTEIN TATA, CHLOROPLASTIC"/>
    <property type="match status" value="1"/>
</dbReference>
<sequence>MFDIGFSELVVLGVIGVVVIGPQRLPEVVRTAVITVRKIRRAFSDVRADIERELDLDDMRKILHEADMKAHINQLNQDIMDLDKGARALGDDIKTDLEHAYDGYTPEDGEAEADTGVEPPRPTEKTAVTTDAAAPETPEKEPEK</sequence>
<dbReference type="GO" id="GO:0043953">
    <property type="term" value="P:protein transport by the Tat complex"/>
    <property type="evidence" value="ECO:0007669"/>
    <property type="project" value="UniProtKB-UniRule"/>
</dbReference>
<keyword evidence="7 9" id="KW-0811">Translocation</keyword>
<name>A0A1C3H2S2_9GAMM</name>
<keyword evidence="8 9" id="KW-0472">Membrane</keyword>
<dbReference type="HAMAP" id="MF_00237">
    <property type="entry name" value="TatB"/>
    <property type="match status" value="1"/>
</dbReference>
<comment type="subcellular location">
    <subcellularLocation>
        <location evidence="9">Cell membrane</location>
        <topology evidence="9">Single-pass membrane protein</topology>
    </subcellularLocation>
    <subcellularLocation>
        <location evidence="1">Membrane</location>
        <topology evidence="1">Single-pass membrane protein</topology>
    </subcellularLocation>
</comment>
<keyword evidence="6 9" id="KW-1133">Transmembrane helix</keyword>
<evidence type="ECO:0000256" key="4">
    <source>
        <dbReference type="ARBA" id="ARBA00022692"/>
    </source>
</evidence>
<evidence type="ECO:0000256" key="5">
    <source>
        <dbReference type="ARBA" id="ARBA00022927"/>
    </source>
</evidence>
<evidence type="ECO:0000256" key="8">
    <source>
        <dbReference type="ARBA" id="ARBA00023136"/>
    </source>
</evidence>
<reference evidence="12" key="1">
    <citation type="submission" date="2016-04" db="EMBL/GenBank/DDBJ databases">
        <authorList>
            <person name="Tagini F."/>
        </authorList>
    </citation>
    <scope>NUCLEOTIDE SEQUENCE [LARGE SCALE GENOMIC DNA]</scope>
    <source>
        <strain evidence="12">CHUV0807</strain>
    </source>
</reference>
<evidence type="ECO:0000256" key="1">
    <source>
        <dbReference type="ARBA" id="ARBA00004167"/>
    </source>
</evidence>
<dbReference type="Proteomes" id="UP000190837">
    <property type="component" value="Unassembled WGS sequence"/>
</dbReference>
<dbReference type="PANTHER" id="PTHR33162:SF1">
    <property type="entry name" value="SEC-INDEPENDENT PROTEIN TRANSLOCASE PROTEIN TATA, CHLOROPLASTIC"/>
    <property type="match status" value="1"/>
</dbReference>
<evidence type="ECO:0000256" key="3">
    <source>
        <dbReference type="ARBA" id="ARBA00022475"/>
    </source>
</evidence>
<keyword evidence="3 9" id="KW-1003">Cell membrane</keyword>
<evidence type="ECO:0000256" key="9">
    <source>
        <dbReference type="HAMAP-Rule" id="MF_00237"/>
    </source>
</evidence>
<dbReference type="GO" id="GO:0033281">
    <property type="term" value="C:TAT protein transport complex"/>
    <property type="evidence" value="ECO:0007669"/>
    <property type="project" value="UniProtKB-UniRule"/>
</dbReference>
<gene>
    <name evidence="9" type="primary">tatB</name>
    <name evidence="11" type="ORF">CHUV0807_0522</name>
</gene>
<dbReference type="EMBL" id="FKLO01000023">
    <property type="protein sequence ID" value="SAM59049.1"/>
    <property type="molecule type" value="Genomic_DNA"/>
</dbReference>
<feature type="compositionally biased region" description="Low complexity" evidence="10">
    <location>
        <begin position="126"/>
        <end position="136"/>
    </location>
</feature>
<proteinExistence type="inferred from homology"/>
<dbReference type="Gene3D" id="1.20.5.3310">
    <property type="match status" value="1"/>
</dbReference>
<dbReference type="AlphaFoldDB" id="A0A1C3H2S2"/>
<dbReference type="PRINTS" id="PR01506">
    <property type="entry name" value="TATBPROTEIN"/>
</dbReference>
<evidence type="ECO:0000313" key="12">
    <source>
        <dbReference type="Proteomes" id="UP000190837"/>
    </source>
</evidence>
<dbReference type="GO" id="GO:0008320">
    <property type="term" value="F:protein transmembrane transporter activity"/>
    <property type="evidence" value="ECO:0007669"/>
    <property type="project" value="UniProtKB-UniRule"/>
</dbReference>
<keyword evidence="4 9" id="KW-0812">Transmembrane</keyword>
<feature type="compositionally biased region" description="Acidic residues" evidence="10">
    <location>
        <begin position="105"/>
        <end position="115"/>
    </location>
</feature>
<keyword evidence="5 9" id="KW-0653">Protein transport</keyword>
<comment type="similarity">
    <text evidence="9">Belongs to the TatB family.</text>
</comment>
<dbReference type="NCBIfam" id="TIGR01410">
    <property type="entry name" value="tatB"/>
    <property type="match status" value="1"/>
</dbReference>
<dbReference type="Pfam" id="PF02416">
    <property type="entry name" value="TatA_B_E"/>
    <property type="match status" value="1"/>
</dbReference>
<evidence type="ECO:0000256" key="2">
    <source>
        <dbReference type="ARBA" id="ARBA00022448"/>
    </source>
</evidence>
<feature type="region of interest" description="Disordered" evidence="10">
    <location>
        <begin position="98"/>
        <end position="144"/>
    </location>
</feature>
<comment type="subunit">
    <text evidence="9">The Tat system comprises two distinct complexes: a TatABC complex, containing multiple copies of TatA, TatB and TatC subunits, and a separate TatA complex, containing only TatA subunits. Substrates initially bind to the TatABC complex, which probably triggers association of the separate TatA complex to form the active translocon.</text>
</comment>
<protein>
    <recommendedName>
        <fullName evidence="9">Sec-independent protein translocase protein TatB</fullName>
    </recommendedName>
</protein>
<dbReference type="InterPro" id="IPR003369">
    <property type="entry name" value="TatA/B/E"/>
</dbReference>
<evidence type="ECO:0000256" key="6">
    <source>
        <dbReference type="ARBA" id="ARBA00022989"/>
    </source>
</evidence>
<organism evidence="11 12">
    <name type="scientific">Cardiobacterium hominis</name>
    <dbReference type="NCBI Taxonomy" id="2718"/>
    <lineage>
        <taxon>Bacteria</taxon>
        <taxon>Pseudomonadati</taxon>
        <taxon>Pseudomonadota</taxon>
        <taxon>Gammaproteobacteria</taxon>
        <taxon>Cardiobacteriales</taxon>
        <taxon>Cardiobacteriaceae</taxon>
        <taxon>Cardiobacterium</taxon>
    </lineage>
</organism>
<dbReference type="InterPro" id="IPR018448">
    <property type="entry name" value="TatB"/>
</dbReference>
<evidence type="ECO:0000313" key="11">
    <source>
        <dbReference type="EMBL" id="SAM59049.1"/>
    </source>
</evidence>
<accession>A0A1C3H2S2</accession>
<evidence type="ECO:0000256" key="10">
    <source>
        <dbReference type="SAM" id="MobiDB-lite"/>
    </source>
</evidence>
<keyword evidence="2 9" id="KW-0813">Transport</keyword>
<comment type="function">
    <text evidence="9">Part of the twin-arginine translocation (Tat) system that transports large folded proteins containing a characteristic twin-arginine motif in their signal peptide across membranes. Together with TatC, TatB is part of a receptor directly interacting with Tat signal peptides. TatB may form an oligomeric binding site that transiently accommodates folded Tat precursor proteins before their translocation.</text>
</comment>
<evidence type="ECO:0000256" key="7">
    <source>
        <dbReference type="ARBA" id="ARBA00023010"/>
    </source>
</evidence>
<dbReference type="RefSeq" id="WP_053087252.1">
    <property type="nucleotide sequence ID" value="NZ_CAUPBE010000158.1"/>
</dbReference>